<evidence type="ECO:0008006" key="4">
    <source>
        <dbReference type="Google" id="ProtNLM"/>
    </source>
</evidence>
<feature type="transmembrane region" description="Helical" evidence="1">
    <location>
        <begin position="39"/>
        <end position="63"/>
    </location>
</feature>
<dbReference type="EMBL" id="KI657849">
    <property type="protein sequence ID" value="ETN84864.1"/>
    <property type="molecule type" value="Genomic_DNA"/>
</dbReference>
<feature type="non-terminal residue" evidence="2">
    <location>
        <position position="1"/>
    </location>
</feature>
<gene>
    <name evidence="2" type="ORF">NECAME_16983</name>
</gene>
<keyword evidence="3" id="KW-1185">Reference proteome</keyword>
<reference evidence="3" key="1">
    <citation type="journal article" date="2014" name="Nat. Genet.">
        <title>Genome of the human hookworm Necator americanus.</title>
        <authorList>
            <person name="Tang Y.T."/>
            <person name="Gao X."/>
            <person name="Rosa B.A."/>
            <person name="Abubucker S."/>
            <person name="Hallsworth-Pepin K."/>
            <person name="Martin J."/>
            <person name="Tyagi R."/>
            <person name="Heizer E."/>
            <person name="Zhang X."/>
            <person name="Bhonagiri-Palsikar V."/>
            <person name="Minx P."/>
            <person name="Warren W.C."/>
            <person name="Wang Q."/>
            <person name="Zhan B."/>
            <person name="Hotez P.J."/>
            <person name="Sternberg P.W."/>
            <person name="Dougall A."/>
            <person name="Gaze S.T."/>
            <person name="Mulvenna J."/>
            <person name="Sotillo J."/>
            <person name="Ranganathan S."/>
            <person name="Rabelo E.M."/>
            <person name="Wilson R.K."/>
            <person name="Felgner P.L."/>
            <person name="Bethony J."/>
            <person name="Hawdon J.M."/>
            <person name="Gasser R.B."/>
            <person name="Loukas A."/>
            <person name="Mitreva M."/>
        </authorList>
    </citation>
    <scope>NUCLEOTIDE SEQUENCE [LARGE SCALE GENOMIC DNA]</scope>
</reference>
<dbReference type="Proteomes" id="UP000053676">
    <property type="component" value="Unassembled WGS sequence"/>
</dbReference>
<keyword evidence="1" id="KW-0812">Transmembrane</keyword>
<dbReference type="GO" id="GO:0016020">
    <property type="term" value="C:membrane"/>
    <property type="evidence" value="ECO:0007669"/>
    <property type="project" value="TreeGrafter"/>
</dbReference>
<feature type="transmembrane region" description="Helical" evidence="1">
    <location>
        <begin position="12"/>
        <end position="32"/>
    </location>
</feature>
<dbReference type="PANTHER" id="PTHR23028">
    <property type="entry name" value="ACETYLTRANSFERASE"/>
    <property type="match status" value="1"/>
</dbReference>
<dbReference type="KEGG" id="nai:NECAME_16983"/>
<dbReference type="STRING" id="51031.W2TT72"/>
<sequence length="122" mass="13526">PQKRAPALHDTAFTTAIFFTLLQLVLVSPDFVSDDVARIFSTLLAGITIYVNSNSLCLANPVIVYCGDISYVLYLIHWPVIVAARYYTDTQQLSIGGEDPFVIGSQPKTNNNDSNLSIFIRR</sequence>
<dbReference type="OrthoDB" id="92766at2759"/>
<evidence type="ECO:0000313" key="3">
    <source>
        <dbReference type="Proteomes" id="UP000053676"/>
    </source>
</evidence>
<name>W2TT72_NECAM</name>
<dbReference type="InterPro" id="IPR050879">
    <property type="entry name" value="Acyltransferase_3"/>
</dbReference>
<organism evidence="2 3">
    <name type="scientific">Necator americanus</name>
    <name type="common">Human hookworm</name>
    <dbReference type="NCBI Taxonomy" id="51031"/>
    <lineage>
        <taxon>Eukaryota</taxon>
        <taxon>Metazoa</taxon>
        <taxon>Ecdysozoa</taxon>
        <taxon>Nematoda</taxon>
        <taxon>Chromadorea</taxon>
        <taxon>Rhabditida</taxon>
        <taxon>Rhabditina</taxon>
        <taxon>Rhabditomorpha</taxon>
        <taxon>Strongyloidea</taxon>
        <taxon>Ancylostomatidae</taxon>
        <taxon>Bunostominae</taxon>
        <taxon>Necator</taxon>
    </lineage>
</organism>
<evidence type="ECO:0000256" key="1">
    <source>
        <dbReference type="SAM" id="Phobius"/>
    </source>
</evidence>
<keyword evidence="1" id="KW-0472">Membrane</keyword>
<keyword evidence="1" id="KW-1133">Transmembrane helix</keyword>
<proteinExistence type="predicted"/>
<dbReference type="AlphaFoldDB" id="W2TT72"/>
<dbReference type="PANTHER" id="PTHR23028:SF53">
    <property type="entry name" value="ACYL_TRANSF_3 DOMAIN-CONTAINING PROTEIN"/>
    <property type="match status" value="1"/>
</dbReference>
<evidence type="ECO:0000313" key="2">
    <source>
        <dbReference type="EMBL" id="ETN84864.1"/>
    </source>
</evidence>
<dbReference type="GO" id="GO:0000271">
    <property type="term" value="P:polysaccharide biosynthetic process"/>
    <property type="evidence" value="ECO:0007669"/>
    <property type="project" value="TreeGrafter"/>
</dbReference>
<protein>
    <recommendedName>
        <fullName evidence="4">Acyltransferase 3 domain-containing protein</fullName>
    </recommendedName>
</protein>
<accession>W2TT72</accession>